<dbReference type="CDD" id="cd02195">
    <property type="entry name" value="SelD"/>
    <property type="match status" value="1"/>
</dbReference>
<dbReference type="NCBIfam" id="NF002098">
    <property type="entry name" value="PRK00943.1"/>
    <property type="match status" value="1"/>
</dbReference>
<evidence type="ECO:0000313" key="13">
    <source>
        <dbReference type="Proteomes" id="UP000197032"/>
    </source>
</evidence>
<name>A0A1Z5HX96_9FIRM</name>
<keyword evidence="7 9" id="KW-0460">Magnesium</keyword>
<comment type="catalytic activity">
    <reaction evidence="9">
        <text>hydrogenselenide + ATP + H2O = selenophosphate + AMP + phosphate + 2 H(+)</text>
        <dbReference type="Rhea" id="RHEA:18737"/>
        <dbReference type="ChEBI" id="CHEBI:15377"/>
        <dbReference type="ChEBI" id="CHEBI:15378"/>
        <dbReference type="ChEBI" id="CHEBI:16144"/>
        <dbReference type="ChEBI" id="CHEBI:29317"/>
        <dbReference type="ChEBI" id="CHEBI:30616"/>
        <dbReference type="ChEBI" id="CHEBI:43474"/>
        <dbReference type="ChEBI" id="CHEBI:456215"/>
        <dbReference type="EC" id="2.7.9.3"/>
    </reaction>
</comment>
<evidence type="ECO:0000256" key="1">
    <source>
        <dbReference type="ARBA" id="ARBA00008026"/>
    </source>
</evidence>
<reference evidence="13" key="1">
    <citation type="journal article" date="2017" name="Appl. Environ. Microbiol.">
        <title>Genomic Analysis of Calderihabitans maritimus KKC1, a Thermophilic, Hydrogenogenic, Carboxydotrophic Bacterium Isolated from Marine Sediment.</title>
        <authorList>
            <person name="Omae K."/>
            <person name="Yoneda Y."/>
            <person name="Fukuyama Y."/>
            <person name="Yoshida T."/>
            <person name="Sako Y."/>
        </authorList>
    </citation>
    <scope>NUCLEOTIDE SEQUENCE [LARGE SCALE GENOMIC DNA]</scope>
    <source>
        <strain evidence="13">KKC1</strain>
    </source>
</reference>
<dbReference type="InterPro" id="IPR010918">
    <property type="entry name" value="PurM-like_C_dom"/>
</dbReference>
<dbReference type="Gene3D" id="3.30.1330.10">
    <property type="entry name" value="PurM-like, N-terminal domain"/>
    <property type="match status" value="1"/>
</dbReference>
<dbReference type="PIRSF" id="PIRSF036407">
    <property type="entry name" value="Selenphspht_syn"/>
    <property type="match status" value="1"/>
</dbReference>
<dbReference type="Gene3D" id="3.90.650.10">
    <property type="entry name" value="PurM-like C-terminal domain"/>
    <property type="match status" value="1"/>
</dbReference>
<comment type="caution">
    <text evidence="12">The sequence shown here is derived from an EMBL/GenBank/DDBJ whole genome shotgun (WGS) entry which is preliminary data.</text>
</comment>
<dbReference type="GO" id="GO:0016260">
    <property type="term" value="P:selenocysteine biosynthetic process"/>
    <property type="evidence" value="ECO:0007669"/>
    <property type="project" value="InterPro"/>
</dbReference>
<keyword evidence="3 9" id="KW-0479">Metal-binding</keyword>
<feature type="binding site" description="in other chain" evidence="9">
    <location>
        <position position="55"/>
    </location>
    <ligand>
        <name>ATP</name>
        <dbReference type="ChEBI" id="CHEBI:30616"/>
        <note>ligand shared between dimeric partners</note>
    </ligand>
</feature>
<keyword evidence="6 9" id="KW-0067">ATP-binding</keyword>
<evidence type="ECO:0000256" key="6">
    <source>
        <dbReference type="ARBA" id="ARBA00022840"/>
    </source>
</evidence>
<dbReference type="EMBL" id="BDGJ01000198">
    <property type="protein sequence ID" value="GAW94153.1"/>
    <property type="molecule type" value="Genomic_DNA"/>
</dbReference>
<dbReference type="FunFam" id="3.90.650.10:FF:000004">
    <property type="entry name" value="Selenide, water dikinase"/>
    <property type="match status" value="1"/>
</dbReference>
<protein>
    <recommendedName>
        <fullName evidence="9">Selenide, water dikinase</fullName>
        <ecNumber evidence="9">2.7.9.3</ecNumber>
    </recommendedName>
    <alternativeName>
        <fullName evidence="9">Selenium donor protein</fullName>
    </alternativeName>
    <alternativeName>
        <fullName evidence="9">Selenophosphate synthase</fullName>
    </alternativeName>
</protein>
<dbReference type="InterPro" id="IPR036921">
    <property type="entry name" value="PurM-like_N_sf"/>
</dbReference>
<dbReference type="GO" id="GO:0000287">
    <property type="term" value="F:magnesium ion binding"/>
    <property type="evidence" value="ECO:0007669"/>
    <property type="project" value="UniProtKB-UniRule"/>
</dbReference>
<feature type="binding site" description="in other chain" evidence="9">
    <location>
        <begin position="12"/>
        <end position="14"/>
    </location>
    <ligand>
        <name>ATP</name>
        <dbReference type="ChEBI" id="CHEBI:30616"/>
        <note>ligand shared between dimeric partners</note>
    </ligand>
</feature>
<feature type="binding site" description="in other chain" evidence="9">
    <location>
        <position position="32"/>
    </location>
    <ligand>
        <name>ATP</name>
        <dbReference type="ChEBI" id="CHEBI:30616"/>
        <note>ligand shared between dimeric partners</note>
    </ligand>
</feature>
<evidence type="ECO:0000256" key="5">
    <source>
        <dbReference type="ARBA" id="ARBA00022777"/>
    </source>
</evidence>
<dbReference type="EC" id="2.7.9.3" evidence="9"/>
<keyword evidence="5 9" id="KW-0418">Kinase</keyword>
<dbReference type="GO" id="GO:0005737">
    <property type="term" value="C:cytoplasm"/>
    <property type="evidence" value="ECO:0007669"/>
    <property type="project" value="TreeGrafter"/>
</dbReference>
<comment type="caution">
    <text evidence="9">Lacks conserved residue(s) required for the propagation of feature annotation.</text>
</comment>
<keyword evidence="8 9" id="KW-0711">Selenium</keyword>
<organism evidence="12 13">
    <name type="scientific">Calderihabitans maritimus</name>
    <dbReference type="NCBI Taxonomy" id="1246530"/>
    <lineage>
        <taxon>Bacteria</taxon>
        <taxon>Bacillati</taxon>
        <taxon>Bacillota</taxon>
        <taxon>Clostridia</taxon>
        <taxon>Neomoorellales</taxon>
        <taxon>Calderihabitantaceae</taxon>
        <taxon>Calderihabitans</taxon>
    </lineage>
</organism>
<dbReference type="Pfam" id="PF00586">
    <property type="entry name" value="AIRS"/>
    <property type="match status" value="1"/>
</dbReference>
<feature type="binding site" evidence="9">
    <location>
        <begin position="103"/>
        <end position="105"/>
    </location>
    <ligand>
        <name>ATP</name>
        <dbReference type="ChEBI" id="CHEBI:30616"/>
        <note>ligand shared between dimeric partners</note>
    </ligand>
</feature>
<feature type="domain" description="PurM-like C-terminal" evidence="11">
    <location>
        <begin position="133"/>
        <end position="312"/>
    </location>
</feature>
<sequence length="314" mass="33143">MCNENLLVGTDTSDDAGVYRLNDEIAIIQTVDFFTPVVDDPYLFGQIAAANSLSDVYAMGGRPLTAMNVTCFPTNKLDLGVLEEILRGGADKVLEAGAVLVGGHTVEDKEPKYGLSVTGVVDPRRVITNKGAQPGDKLILTKPLGTGIITTALKGGILAPEVLDRAVGWMVMLNDKASMAMQEVETHACTDITGFGLLGHAAEMASASGVGMRLFAGQVPVYQEALELAEQGIIPGGAFANRNYLGERVVWDRSVPQSLRDVFYDPQTSGGLLIAVPGEIATKLVALLKEYGITVAGVIGEIVADHPGSIYVEP</sequence>
<feature type="binding site" evidence="9">
    <location>
        <position position="15"/>
    </location>
    <ligand>
        <name>Mg(2+)</name>
        <dbReference type="ChEBI" id="CHEBI:18420"/>
    </ligand>
</feature>
<evidence type="ECO:0000256" key="7">
    <source>
        <dbReference type="ARBA" id="ARBA00022842"/>
    </source>
</evidence>
<dbReference type="FunFam" id="3.30.1330.10:FF:000003">
    <property type="entry name" value="Selenide, water dikinase"/>
    <property type="match status" value="1"/>
</dbReference>
<evidence type="ECO:0000313" key="12">
    <source>
        <dbReference type="EMBL" id="GAW94153.1"/>
    </source>
</evidence>
<dbReference type="InterPro" id="IPR023061">
    <property type="entry name" value="SelD_I"/>
</dbReference>
<dbReference type="SUPFAM" id="SSF55326">
    <property type="entry name" value="PurM N-terminal domain-like"/>
    <property type="match status" value="1"/>
</dbReference>
<dbReference type="Pfam" id="PF02769">
    <property type="entry name" value="AIRS_C"/>
    <property type="match status" value="1"/>
</dbReference>
<evidence type="ECO:0000256" key="9">
    <source>
        <dbReference type="HAMAP-Rule" id="MF_00625"/>
    </source>
</evidence>
<dbReference type="PANTHER" id="PTHR10256:SF0">
    <property type="entry name" value="INACTIVE SELENIDE, WATER DIKINASE-LIKE PROTEIN-RELATED"/>
    <property type="match status" value="1"/>
</dbReference>
<feature type="domain" description="PurM-like N-terminal" evidence="10">
    <location>
        <begin position="14"/>
        <end position="121"/>
    </location>
</feature>
<dbReference type="InterPro" id="IPR036676">
    <property type="entry name" value="PurM-like_C_sf"/>
</dbReference>
<dbReference type="NCBIfam" id="TIGR00476">
    <property type="entry name" value="selD"/>
    <property type="match status" value="1"/>
</dbReference>
<accession>A0A1Z5HX96</accession>
<evidence type="ECO:0000256" key="4">
    <source>
        <dbReference type="ARBA" id="ARBA00022741"/>
    </source>
</evidence>
<keyword evidence="13" id="KW-1185">Reference proteome</keyword>
<dbReference type="HAMAP" id="MF_00625">
    <property type="entry name" value="SelD"/>
    <property type="match status" value="1"/>
</dbReference>
<evidence type="ECO:0000259" key="10">
    <source>
        <dbReference type="Pfam" id="PF00586"/>
    </source>
</evidence>
<dbReference type="SUPFAM" id="SSF56042">
    <property type="entry name" value="PurM C-terminal domain-like"/>
    <property type="match status" value="1"/>
</dbReference>
<dbReference type="Proteomes" id="UP000197032">
    <property type="component" value="Unassembled WGS sequence"/>
</dbReference>
<comment type="subunit">
    <text evidence="9">Homodimer.</text>
</comment>
<keyword evidence="2 9" id="KW-0808">Transferase</keyword>
<feature type="binding site" evidence="9">
    <location>
        <position position="191"/>
    </location>
    <ligand>
        <name>Mg(2+)</name>
        <dbReference type="ChEBI" id="CHEBI:18420"/>
    </ligand>
</feature>
<feature type="binding site" evidence="9">
    <location>
        <position position="55"/>
    </location>
    <ligand>
        <name>Mg(2+)</name>
        <dbReference type="ChEBI" id="CHEBI:18420"/>
    </ligand>
</feature>
<gene>
    <name evidence="9" type="primary">selD</name>
    <name evidence="12" type="ORF">KKC1_32660</name>
</gene>
<comment type="cofactor">
    <cofactor evidence="9">
        <name>Mg(2+)</name>
        <dbReference type="ChEBI" id="CHEBI:18420"/>
    </cofactor>
    <text evidence="9">Binds 1 Mg(2+) ion per monomer.</text>
</comment>
<dbReference type="GO" id="GO:0004756">
    <property type="term" value="F:selenide, water dikinase activity"/>
    <property type="evidence" value="ECO:0007669"/>
    <property type="project" value="UniProtKB-UniRule"/>
</dbReference>
<dbReference type="AlphaFoldDB" id="A0A1Z5HX96"/>
<evidence type="ECO:0000256" key="2">
    <source>
        <dbReference type="ARBA" id="ARBA00022679"/>
    </source>
</evidence>
<evidence type="ECO:0000256" key="8">
    <source>
        <dbReference type="ARBA" id="ARBA00023266"/>
    </source>
</evidence>
<evidence type="ECO:0000256" key="3">
    <source>
        <dbReference type="ARBA" id="ARBA00022723"/>
    </source>
</evidence>
<comment type="similarity">
    <text evidence="1 9">Belongs to the selenophosphate synthase 1 family. Class I subfamily.</text>
</comment>
<comment type="function">
    <text evidence="9">Synthesizes selenophosphate from selenide and ATP.</text>
</comment>
<dbReference type="InterPro" id="IPR004536">
    <property type="entry name" value="SPS/SelD"/>
</dbReference>
<keyword evidence="4 9" id="KW-0547">Nucleotide-binding</keyword>
<dbReference type="InterPro" id="IPR016188">
    <property type="entry name" value="PurM-like_N"/>
</dbReference>
<evidence type="ECO:0000259" key="11">
    <source>
        <dbReference type="Pfam" id="PF02769"/>
    </source>
</evidence>
<dbReference type="GO" id="GO:0005524">
    <property type="term" value="F:ATP binding"/>
    <property type="evidence" value="ECO:0007669"/>
    <property type="project" value="UniProtKB-UniRule"/>
</dbReference>
<dbReference type="PANTHER" id="PTHR10256">
    <property type="entry name" value="SELENIDE, WATER DIKINASE"/>
    <property type="match status" value="1"/>
</dbReference>
<proteinExistence type="inferred from homology"/>